<dbReference type="PANTHER" id="PTHR48231">
    <property type="entry name" value="TMEM189_B_DMAIN DOMAIN-CONTAINING PROTEIN"/>
    <property type="match status" value="1"/>
</dbReference>
<keyword evidence="9" id="KW-1185">Reference proteome</keyword>
<evidence type="ECO:0000256" key="4">
    <source>
        <dbReference type="ARBA" id="ARBA00022989"/>
    </source>
</evidence>
<dbReference type="GO" id="GO:0016020">
    <property type="term" value="C:membrane"/>
    <property type="evidence" value="ECO:0007669"/>
    <property type="project" value="UniProtKB-SubCell"/>
</dbReference>
<keyword evidence="5" id="KW-0472">Membrane</keyword>
<name>A0A8T0QVT4_PANVG</name>
<dbReference type="PANTHER" id="PTHR48231:SF1">
    <property type="entry name" value="OS08G0187900 PROTEIN"/>
    <property type="match status" value="1"/>
</dbReference>
<evidence type="ECO:0000256" key="2">
    <source>
        <dbReference type="ARBA" id="ARBA00007620"/>
    </source>
</evidence>
<proteinExistence type="inferred from homology"/>
<dbReference type="InterPro" id="IPR019547">
    <property type="entry name" value="Lipid_desat"/>
</dbReference>
<evidence type="ECO:0000256" key="5">
    <source>
        <dbReference type="ARBA" id="ARBA00023136"/>
    </source>
</evidence>
<protein>
    <recommendedName>
        <fullName evidence="7">Lipid desaturase domain-containing protein</fullName>
    </recommendedName>
</protein>
<keyword evidence="4" id="KW-1133">Transmembrane helix</keyword>
<evidence type="ECO:0000313" key="8">
    <source>
        <dbReference type="EMBL" id="KAG2577214.1"/>
    </source>
</evidence>
<comment type="caution">
    <text evidence="8">The sequence shown here is derived from an EMBL/GenBank/DDBJ whole genome shotgun (WGS) entry which is preliminary data.</text>
</comment>
<dbReference type="EMBL" id="CM029048">
    <property type="protein sequence ID" value="KAG2577214.1"/>
    <property type="molecule type" value="Genomic_DNA"/>
</dbReference>
<dbReference type="OrthoDB" id="5103at2759"/>
<dbReference type="Proteomes" id="UP000823388">
    <property type="component" value="Chromosome 6N"/>
</dbReference>
<dbReference type="AlphaFoldDB" id="A0A8T0QVT4"/>
<gene>
    <name evidence="8" type="ORF">PVAP13_6NG085900</name>
</gene>
<feature type="region of interest" description="Disordered" evidence="6">
    <location>
        <begin position="67"/>
        <end position="100"/>
    </location>
</feature>
<evidence type="ECO:0000259" key="7">
    <source>
        <dbReference type="Pfam" id="PF10520"/>
    </source>
</evidence>
<dbReference type="Pfam" id="PF10520">
    <property type="entry name" value="Lipid_desat"/>
    <property type="match status" value="1"/>
</dbReference>
<evidence type="ECO:0000256" key="6">
    <source>
        <dbReference type="SAM" id="MobiDB-lite"/>
    </source>
</evidence>
<feature type="domain" description="Lipid desaturase" evidence="7">
    <location>
        <begin position="147"/>
        <end position="319"/>
    </location>
</feature>
<evidence type="ECO:0000256" key="3">
    <source>
        <dbReference type="ARBA" id="ARBA00022692"/>
    </source>
</evidence>
<comment type="subcellular location">
    <subcellularLocation>
        <location evidence="1">Membrane</location>
        <topology evidence="1">Multi-pass membrane protein</topology>
    </subcellularLocation>
</comment>
<reference evidence="8" key="1">
    <citation type="submission" date="2020-05" db="EMBL/GenBank/DDBJ databases">
        <title>WGS assembly of Panicum virgatum.</title>
        <authorList>
            <person name="Lovell J.T."/>
            <person name="Jenkins J."/>
            <person name="Shu S."/>
            <person name="Juenger T.E."/>
            <person name="Schmutz J."/>
        </authorList>
    </citation>
    <scope>NUCLEOTIDE SEQUENCE</scope>
    <source>
        <strain evidence="8">AP13</strain>
    </source>
</reference>
<sequence>MHNNNLIRAEPYSCPALFQFPQPPLPFQFPQALRLTQTSASSSSRARTRRSRAAMYTLTPRCHLPPLRRSPPPCQAALTTTTPSPPPSLSSVPSRADPDELRSTWPQRAWTLAGSAAILSSLSTSASLVAAGSGSPAGPLAAALAAYSLADLATGVYHWLVDNYGDASTPVLGPQIAAFQGHHRYPSTITRREPCNNLHALARAAALALAPADAALSAAGAPAGAHAFAGAFAACVVLSQQFHAWAHEKRRRLPPGVEALQDAGVLVSRAQHAAHHRQPYNTNYCIVSGMWNGVLDRYRVFEALEMVVYFRTGIRPRSWDDTDASWMEVTGADVAATATAGDDGSLQTASISSDCD</sequence>
<organism evidence="8 9">
    <name type="scientific">Panicum virgatum</name>
    <name type="common">Blackwell switchgrass</name>
    <dbReference type="NCBI Taxonomy" id="38727"/>
    <lineage>
        <taxon>Eukaryota</taxon>
        <taxon>Viridiplantae</taxon>
        <taxon>Streptophyta</taxon>
        <taxon>Embryophyta</taxon>
        <taxon>Tracheophyta</taxon>
        <taxon>Spermatophyta</taxon>
        <taxon>Magnoliopsida</taxon>
        <taxon>Liliopsida</taxon>
        <taxon>Poales</taxon>
        <taxon>Poaceae</taxon>
        <taxon>PACMAD clade</taxon>
        <taxon>Panicoideae</taxon>
        <taxon>Panicodae</taxon>
        <taxon>Paniceae</taxon>
        <taxon>Panicinae</taxon>
        <taxon>Panicum</taxon>
        <taxon>Panicum sect. Hiantes</taxon>
    </lineage>
</organism>
<evidence type="ECO:0000313" key="9">
    <source>
        <dbReference type="Proteomes" id="UP000823388"/>
    </source>
</evidence>
<comment type="similarity">
    <text evidence="2">Belongs to the fatty acid desaturase CarF family.</text>
</comment>
<accession>A0A8T0QVT4</accession>
<evidence type="ECO:0000256" key="1">
    <source>
        <dbReference type="ARBA" id="ARBA00004141"/>
    </source>
</evidence>
<keyword evidence="3" id="KW-0812">Transmembrane</keyword>